<dbReference type="Proteomes" id="UP000019678">
    <property type="component" value="Unassembled WGS sequence"/>
</dbReference>
<evidence type="ECO:0000256" key="1">
    <source>
        <dbReference type="ARBA" id="ARBA00008324"/>
    </source>
</evidence>
<organism evidence="5 6">
    <name type="scientific">Chondromyces apiculatus DSM 436</name>
    <dbReference type="NCBI Taxonomy" id="1192034"/>
    <lineage>
        <taxon>Bacteria</taxon>
        <taxon>Pseudomonadati</taxon>
        <taxon>Myxococcota</taxon>
        <taxon>Polyangia</taxon>
        <taxon>Polyangiales</taxon>
        <taxon>Polyangiaceae</taxon>
        <taxon>Chondromyces</taxon>
    </lineage>
</organism>
<dbReference type="SUPFAM" id="SSF54637">
    <property type="entry name" value="Thioesterase/thiol ester dehydrase-isomerase"/>
    <property type="match status" value="1"/>
</dbReference>
<proteinExistence type="inferred from homology"/>
<evidence type="ECO:0000313" key="5">
    <source>
        <dbReference type="EMBL" id="EYF08865.1"/>
    </source>
</evidence>
<reference evidence="5 6" key="1">
    <citation type="submission" date="2013-05" db="EMBL/GenBank/DDBJ databases">
        <title>Genome assembly of Chondromyces apiculatus DSM 436.</title>
        <authorList>
            <person name="Sharma G."/>
            <person name="Khatri I."/>
            <person name="Kaur C."/>
            <person name="Mayilraj S."/>
            <person name="Subramanian S."/>
        </authorList>
    </citation>
    <scope>NUCLEOTIDE SEQUENCE [LARGE SCALE GENOMIC DNA]</scope>
    <source>
        <strain evidence="5 6">DSM 436</strain>
    </source>
</reference>
<evidence type="ECO:0000259" key="4">
    <source>
        <dbReference type="Pfam" id="PF03061"/>
    </source>
</evidence>
<dbReference type="GO" id="GO:0005829">
    <property type="term" value="C:cytosol"/>
    <property type="evidence" value="ECO:0007669"/>
    <property type="project" value="TreeGrafter"/>
</dbReference>
<dbReference type="InterPro" id="IPR029069">
    <property type="entry name" value="HotDog_dom_sf"/>
</dbReference>
<dbReference type="CDD" id="cd03443">
    <property type="entry name" value="PaaI_thioesterase"/>
    <property type="match status" value="1"/>
</dbReference>
<dbReference type="EMBL" id="ASRX01000002">
    <property type="protein sequence ID" value="EYF08865.1"/>
    <property type="molecule type" value="Genomic_DNA"/>
</dbReference>
<dbReference type="Gene3D" id="3.10.129.10">
    <property type="entry name" value="Hotdog Thioesterase"/>
    <property type="match status" value="1"/>
</dbReference>
<evidence type="ECO:0000256" key="2">
    <source>
        <dbReference type="ARBA" id="ARBA00022801"/>
    </source>
</evidence>
<sequence length="166" mass="17538">MKRTAGRATTGGMSDQEAQDASELLNQSPDGWAKANGLRIVSATRDEVVAELTLAPKHLQAYGIVHGGMHCAIIETVASIGAALDAIAYGKNVVGLENHTSFLRAVREGTLRAVARPLTRGRRTQVWEANVHDDAGRVVASGRVRLLVLDPEAPLGEKAPAVKAEG</sequence>
<feature type="domain" description="Thioesterase" evidence="4">
    <location>
        <begin position="62"/>
        <end position="139"/>
    </location>
</feature>
<dbReference type="AlphaFoldDB" id="A0A017TJ44"/>
<evidence type="ECO:0000313" key="6">
    <source>
        <dbReference type="Proteomes" id="UP000019678"/>
    </source>
</evidence>
<dbReference type="STRING" id="1192034.CAP_2726"/>
<gene>
    <name evidence="5" type="ORF">CAP_2726</name>
</gene>
<name>A0A017TJ44_9BACT</name>
<accession>A0A017TJ44</accession>
<dbReference type="PANTHER" id="PTHR43240:SF5">
    <property type="entry name" value="1,4-DIHYDROXY-2-NAPHTHOYL-COA THIOESTERASE 1"/>
    <property type="match status" value="1"/>
</dbReference>
<dbReference type="InterPro" id="IPR006683">
    <property type="entry name" value="Thioestr_dom"/>
</dbReference>
<dbReference type="Pfam" id="PF03061">
    <property type="entry name" value="4HBT"/>
    <property type="match status" value="1"/>
</dbReference>
<dbReference type="GO" id="GO:0061522">
    <property type="term" value="F:1,4-dihydroxy-2-naphthoyl-CoA thioesterase activity"/>
    <property type="evidence" value="ECO:0007669"/>
    <property type="project" value="TreeGrafter"/>
</dbReference>
<evidence type="ECO:0000256" key="3">
    <source>
        <dbReference type="SAM" id="MobiDB-lite"/>
    </source>
</evidence>
<keyword evidence="6" id="KW-1185">Reference proteome</keyword>
<comment type="caution">
    <text evidence="5">The sequence shown here is derived from an EMBL/GenBank/DDBJ whole genome shotgun (WGS) entry which is preliminary data.</text>
</comment>
<dbReference type="NCBIfam" id="TIGR00369">
    <property type="entry name" value="unchar_dom_1"/>
    <property type="match status" value="1"/>
</dbReference>
<feature type="region of interest" description="Disordered" evidence="3">
    <location>
        <begin position="1"/>
        <end position="22"/>
    </location>
</feature>
<dbReference type="eggNOG" id="COG2050">
    <property type="taxonomic scope" value="Bacteria"/>
</dbReference>
<dbReference type="PANTHER" id="PTHR43240">
    <property type="entry name" value="1,4-DIHYDROXY-2-NAPHTHOYL-COA THIOESTERASE 1"/>
    <property type="match status" value="1"/>
</dbReference>
<dbReference type="InterPro" id="IPR003736">
    <property type="entry name" value="PAAI_dom"/>
</dbReference>
<keyword evidence="2" id="KW-0378">Hydrolase</keyword>
<protein>
    <submittedName>
        <fullName evidence="5">ComA operon protein 2</fullName>
    </submittedName>
</protein>
<comment type="similarity">
    <text evidence="1">Belongs to the thioesterase PaaI family.</text>
</comment>